<comment type="caution">
    <text evidence="3">The sequence shown here is derived from an EMBL/GenBank/DDBJ whole genome shotgun (WGS) entry which is preliminary data.</text>
</comment>
<evidence type="ECO:0000256" key="2">
    <source>
        <dbReference type="ARBA" id="ARBA00022737"/>
    </source>
</evidence>
<protein>
    <submittedName>
        <fullName evidence="3">KLHL12 protein</fullName>
    </submittedName>
</protein>
<evidence type="ECO:0000256" key="1">
    <source>
        <dbReference type="ARBA" id="ARBA00022441"/>
    </source>
</evidence>
<dbReference type="PANTHER" id="PTHR24412">
    <property type="entry name" value="KELCH PROTEIN"/>
    <property type="match status" value="1"/>
</dbReference>
<organism evidence="3 4">
    <name type="scientific">Symbiodinium natans</name>
    <dbReference type="NCBI Taxonomy" id="878477"/>
    <lineage>
        <taxon>Eukaryota</taxon>
        <taxon>Sar</taxon>
        <taxon>Alveolata</taxon>
        <taxon>Dinophyceae</taxon>
        <taxon>Suessiales</taxon>
        <taxon>Symbiodiniaceae</taxon>
        <taxon>Symbiodinium</taxon>
    </lineage>
</organism>
<accession>A0A812PPQ9</accession>
<dbReference type="SMART" id="SM00612">
    <property type="entry name" value="Kelch"/>
    <property type="match status" value="5"/>
</dbReference>
<dbReference type="InterPro" id="IPR006652">
    <property type="entry name" value="Kelch_1"/>
</dbReference>
<dbReference type="Proteomes" id="UP000604046">
    <property type="component" value="Unassembled WGS sequence"/>
</dbReference>
<dbReference type="Gene3D" id="2.120.10.80">
    <property type="entry name" value="Kelch-type beta propeller"/>
    <property type="match status" value="2"/>
</dbReference>
<keyword evidence="4" id="KW-1185">Reference proteome</keyword>
<reference evidence="3" key="1">
    <citation type="submission" date="2021-02" db="EMBL/GenBank/DDBJ databases">
        <authorList>
            <person name="Dougan E. K."/>
            <person name="Rhodes N."/>
            <person name="Thang M."/>
            <person name="Chan C."/>
        </authorList>
    </citation>
    <scope>NUCLEOTIDE SEQUENCE</scope>
</reference>
<sequence>MTSLLCLPDNCERVLLFGGVWAAWYLSLTSPQIRESIWTALPAVRQSMPKKIFVVGGHGGRGESQKPYSKAEVCDARGGAACTWETSKGPCLARTHGSAIAVSHYLYVLGGRTSDCHTTTSVERLDFYRSLEWECAPSLASARHSAAALCISGSLYILGGFDGVDALDTCEELRHQESYVNSDSWCSRPPLSFPRGKHAAVTIGSSIYLLGGMDSGYRSLDLVSCGDFSDWSDWTLQPPMQQARSGCAAAVVLGAIVVVGGVAGGWTTLSSVERFQPQLGHWETMAPMQIIRRECAAIAFAGELWVLGGASYGGRSSGKVEVLREAGWELGPSLMPRSGCAAVFLRG</sequence>
<keyword evidence="2" id="KW-0677">Repeat</keyword>
<dbReference type="OrthoDB" id="45365at2759"/>
<dbReference type="Pfam" id="PF01344">
    <property type="entry name" value="Kelch_1"/>
    <property type="match status" value="1"/>
</dbReference>
<name>A0A812PPQ9_9DINO</name>
<gene>
    <name evidence="3" type="primary">KLHL12</name>
    <name evidence="3" type="ORF">SNAT2548_LOCUS19829</name>
</gene>
<dbReference type="EMBL" id="CAJNDS010002191">
    <property type="protein sequence ID" value="CAE7365693.1"/>
    <property type="molecule type" value="Genomic_DNA"/>
</dbReference>
<dbReference type="AlphaFoldDB" id="A0A812PPQ9"/>
<evidence type="ECO:0000313" key="4">
    <source>
        <dbReference type="Proteomes" id="UP000604046"/>
    </source>
</evidence>
<evidence type="ECO:0000313" key="3">
    <source>
        <dbReference type="EMBL" id="CAE7365693.1"/>
    </source>
</evidence>
<keyword evidence="1" id="KW-0880">Kelch repeat</keyword>
<proteinExistence type="predicted"/>
<dbReference type="InterPro" id="IPR015915">
    <property type="entry name" value="Kelch-typ_b-propeller"/>
</dbReference>
<dbReference type="SUPFAM" id="SSF117281">
    <property type="entry name" value="Kelch motif"/>
    <property type="match status" value="2"/>
</dbReference>